<reference evidence="1" key="1">
    <citation type="journal article" date="2021" name="Proc. Natl. Acad. Sci. U.S.A.">
        <title>A Catalog of Tens of Thousands of Viruses from Human Metagenomes Reveals Hidden Associations with Chronic Diseases.</title>
        <authorList>
            <person name="Tisza M.J."/>
            <person name="Buck C.B."/>
        </authorList>
    </citation>
    <scope>NUCLEOTIDE SEQUENCE</scope>
    <source>
        <strain evidence="1">Ctn8H20</strain>
    </source>
</reference>
<evidence type="ECO:0000313" key="1">
    <source>
        <dbReference type="EMBL" id="DAE17751.1"/>
    </source>
</evidence>
<protein>
    <submittedName>
        <fullName evidence="1">Uncharacterized protein</fullName>
    </submittedName>
</protein>
<sequence length="52" mass="5678">MEAPICPISTRLEDSKYPIDSSVKPGDRIYGVISTLINIPKDSSTSTEEPEP</sequence>
<organism evidence="1">
    <name type="scientific">Myoviridae sp. ctn8H20</name>
    <dbReference type="NCBI Taxonomy" id="2825169"/>
    <lineage>
        <taxon>Viruses</taxon>
        <taxon>Duplodnaviria</taxon>
        <taxon>Heunggongvirae</taxon>
        <taxon>Uroviricota</taxon>
        <taxon>Caudoviricetes</taxon>
    </lineage>
</organism>
<accession>A0A8S5QER7</accession>
<name>A0A8S5QER7_9CAUD</name>
<dbReference type="EMBL" id="BK015645">
    <property type="protein sequence ID" value="DAE17751.1"/>
    <property type="molecule type" value="Genomic_DNA"/>
</dbReference>
<proteinExistence type="predicted"/>